<dbReference type="PRINTS" id="PR00364">
    <property type="entry name" value="DISEASERSIST"/>
</dbReference>
<dbReference type="PROSITE" id="PS50837">
    <property type="entry name" value="NACHT"/>
    <property type="match status" value="1"/>
</dbReference>
<dbReference type="InterPro" id="IPR007111">
    <property type="entry name" value="NACHT_NTPase"/>
</dbReference>
<evidence type="ECO:0000259" key="1">
    <source>
        <dbReference type="PROSITE" id="PS50837"/>
    </source>
</evidence>
<feature type="domain" description="NACHT" evidence="1">
    <location>
        <begin position="42"/>
        <end position="163"/>
    </location>
</feature>
<reference evidence="2 3" key="2">
    <citation type="submission" date="2019-01" db="EMBL/GenBank/DDBJ databases">
        <title>The decoding of complex shrimp genome reveals the adaptation for benthos swimmer, frequently molting mechanism and breeding impact on genome.</title>
        <authorList>
            <person name="Sun Y."/>
            <person name="Gao Y."/>
            <person name="Yu Y."/>
        </authorList>
    </citation>
    <scope>NUCLEOTIDE SEQUENCE [LARGE SCALE GENOMIC DNA]</scope>
    <source>
        <tissue evidence="2">Muscle</tissue>
    </source>
</reference>
<dbReference type="PANTHER" id="PTHR46844">
    <property type="entry name" value="SLR5058 PROTEIN"/>
    <property type="match status" value="1"/>
</dbReference>
<dbReference type="InterPro" id="IPR003593">
    <property type="entry name" value="AAA+_ATPase"/>
</dbReference>
<keyword evidence="3" id="KW-1185">Reference proteome</keyword>
<organism evidence="2 3">
    <name type="scientific">Penaeus vannamei</name>
    <name type="common">Whiteleg shrimp</name>
    <name type="synonym">Litopenaeus vannamei</name>
    <dbReference type="NCBI Taxonomy" id="6689"/>
    <lineage>
        <taxon>Eukaryota</taxon>
        <taxon>Metazoa</taxon>
        <taxon>Ecdysozoa</taxon>
        <taxon>Arthropoda</taxon>
        <taxon>Crustacea</taxon>
        <taxon>Multicrustacea</taxon>
        <taxon>Malacostraca</taxon>
        <taxon>Eumalacostraca</taxon>
        <taxon>Eucarida</taxon>
        <taxon>Decapoda</taxon>
        <taxon>Dendrobranchiata</taxon>
        <taxon>Penaeoidea</taxon>
        <taxon>Penaeidae</taxon>
        <taxon>Penaeus</taxon>
    </lineage>
</organism>
<dbReference type="SMART" id="SM00382">
    <property type="entry name" value="AAA"/>
    <property type="match status" value="1"/>
</dbReference>
<gene>
    <name evidence="2" type="ORF">C7M84_017124</name>
</gene>
<dbReference type="Gene3D" id="3.40.50.300">
    <property type="entry name" value="P-loop containing nucleotide triphosphate hydrolases"/>
    <property type="match status" value="1"/>
</dbReference>
<dbReference type="EMBL" id="QCYY01003168">
    <property type="protein sequence ID" value="ROT64919.1"/>
    <property type="molecule type" value="Genomic_DNA"/>
</dbReference>
<dbReference type="Proteomes" id="UP000283509">
    <property type="component" value="Unassembled WGS sequence"/>
</dbReference>
<evidence type="ECO:0000313" key="2">
    <source>
        <dbReference type="EMBL" id="ROT64919.1"/>
    </source>
</evidence>
<accession>A0A423SLA0</accession>
<sequence>MVYIQLEIVEAGKGSKGQQVMYTDLFKNMCANLGGQPSDKANVILVEGPSGVGKTTLTRLLINGWSQGDSNIEGLEDFDILLFVECRVPHIEKFSELLVSLMPDFAITCDVDEMLKQLLRKKVLVIVDGLDEMNPSSKKLFQEILYKARTSNLIVLATTRAEALKTYYKIVPEGIYTTHIKIIGIPEDKREEFAVKYHEEMKKTKDYGCDTKGLIKYLHRMGINLTEYWRIPLHLAKLVMLWVLWPDILNAVTTAWLDILSNVKASDTITSLVSKYVPDVMNLKSHITITDAQVLVYSKLISRASPQKVTISLARSPSSVSNLQDLLKSMLPLKCIHAAAGVDLGSQPKLSTMNHILYEGREDSSVKLTIKKPTSGLINKTHLEDITDVLGDKKIVQVDLQLRDDWCLVTDQKIIRVTTTSRSSFDMSNLNEVVTFFMAHGNPKLKLYFKTKSQQHESTSTINEASRGSCSSQSTVARGTPYSAATLKDLISSLFMHISSLSVFTAQSPIIGAAQPPGQLGIMGSSGHRGPEI</sequence>
<dbReference type="SUPFAM" id="SSF52540">
    <property type="entry name" value="P-loop containing nucleoside triphosphate hydrolases"/>
    <property type="match status" value="1"/>
</dbReference>
<dbReference type="PANTHER" id="PTHR46844:SF1">
    <property type="entry name" value="SLR5058 PROTEIN"/>
    <property type="match status" value="1"/>
</dbReference>
<dbReference type="AlphaFoldDB" id="A0A423SLA0"/>
<dbReference type="Pfam" id="PF05729">
    <property type="entry name" value="NACHT"/>
    <property type="match status" value="1"/>
</dbReference>
<dbReference type="OrthoDB" id="120976at2759"/>
<protein>
    <submittedName>
        <fullName evidence="2">Putative NACHT, LRR and PYD domains-containing protein 12</fullName>
    </submittedName>
</protein>
<dbReference type="STRING" id="6689.A0A423SLA0"/>
<evidence type="ECO:0000313" key="3">
    <source>
        <dbReference type="Proteomes" id="UP000283509"/>
    </source>
</evidence>
<reference evidence="2 3" key="1">
    <citation type="submission" date="2018-04" db="EMBL/GenBank/DDBJ databases">
        <authorList>
            <person name="Zhang X."/>
            <person name="Yuan J."/>
            <person name="Li F."/>
            <person name="Xiang J."/>
        </authorList>
    </citation>
    <scope>NUCLEOTIDE SEQUENCE [LARGE SCALE GENOMIC DNA]</scope>
    <source>
        <tissue evidence="2">Muscle</tissue>
    </source>
</reference>
<dbReference type="InterPro" id="IPR027417">
    <property type="entry name" value="P-loop_NTPase"/>
</dbReference>
<comment type="caution">
    <text evidence="2">The sequence shown here is derived from an EMBL/GenBank/DDBJ whole genome shotgun (WGS) entry which is preliminary data.</text>
</comment>
<name>A0A423SLA0_PENVA</name>
<proteinExistence type="predicted"/>